<dbReference type="InterPro" id="IPR036259">
    <property type="entry name" value="MFS_trans_sf"/>
</dbReference>
<feature type="transmembrane region" description="Helical" evidence="8">
    <location>
        <begin position="378"/>
        <end position="399"/>
    </location>
</feature>
<accession>A0A9P0B7N1</accession>
<keyword evidence="5 8" id="KW-0472">Membrane</keyword>
<evidence type="ECO:0000256" key="3">
    <source>
        <dbReference type="ARBA" id="ARBA00022692"/>
    </source>
</evidence>
<feature type="chain" id="PRO_5040314353" description="Major facilitator superfamily (MFS) profile domain-containing protein" evidence="9">
    <location>
        <begin position="19"/>
        <end position="447"/>
    </location>
</feature>
<dbReference type="InterPro" id="IPR005828">
    <property type="entry name" value="MFS_sugar_transport-like"/>
</dbReference>
<evidence type="ECO:0000256" key="6">
    <source>
        <dbReference type="ARBA" id="ARBA00023180"/>
    </source>
</evidence>
<reference evidence="11" key="1">
    <citation type="submission" date="2021-12" db="EMBL/GenBank/DDBJ databases">
        <authorList>
            <person name="King R."/>
        </authorList>
    </citation>
    <scope>NUCLEOTIDE SEQUENCE</scope>
</reference>
<dbReference type="Gene3D" id="1.20.1250.20">
    <property type="entry name" value="MFS general substrate transporter like domains"/>
    <property type="match status" value="1"/>
</dbReference>
<evidence type="ECO:0000256" key="7">
    <source>
        <dbReference type="ARBA" id="ARBA00024348"/>
    </source>
</evidence>
<dbReference type="InterPro" id="IPR050549">
    <property type="entry name" value="MFS_Trehalose_Transporter"/>
</dbReference>
<keyword evidence="4 8" id="KW-1133">Transmembrane helix</keyword>
<dbReference type="OrthoDB" id="8120565at2759"/>
<keyword evidence="12" id="KW-1185">Reference proteome</keyword>
<evidence type="ECO:0000313" key="11">
    <source>
        <dbReference type="EMBL" id="CAH0555866.1"/>
    </source>
</evidence>
<proteinExistence type="inferred from homology"/>
<evidence type="ECO:0000256" key="2">
    <source>
        <dbReference type="ARBA" id="ARBA00022475"/>
    </source>
</evidence>
<comment type="subcellular location">
    <subcellularLocation>
        <location evidence="1">Cell membrane</location>
        <topology evidence="1">Multi-pass membrane protein</topology>
    </subcellularLocation>
</comment>
<dbReference type="GO" id="GO:0022857">
    <property type="term" value="F:transmembrane transporter activity"/>
    <property type="evidence" value="ECO:0007669"/>
    <property type="project" value="InterPro"/>
</dbReference>
<dbReference type="PANTHER" id="PTHR48021:SF47">
    <property type="entry name" value="GH17672P"/>
    <property type="match status" value="1"/>
</dbReference>
<dbReference type="Proteomes" id="UP001154078">
    <property type="component" value="Chromosome 4"/>
</dbReference>
<evidence type="ECO:0000313" key="12">
    <source>
        <dbReference type="Proteomes" id="UP001154078"/>
    </source>
</evidence>
<evidence type="ECO:0000256" key="9">
    <source>
        <dbReference type="SAM" id="SignalP"/>
    </source>
</evidence>
<evidence type="ECO:0000256" key="4">
    <source>
        <dbReference type="ARBA" id="ARBA00022989"/>
    </source>
</evidence>
<dbReference type="PANTHER" id="PTHR48021">
    <property type="match status" value="1"/>
</dbReference>
<feature type="domain" description="Major facilitator superfamily (MFS) profile" evidence="10">
    <location>
        <begin position="5"/>
        <end position="434"/>
    </location>
</feature>
<evidence type="ECO:0000259" key="10">
    <source>
        <dbReference type="PROSITE" id="PS50850"/>
    </source>
</evidence>
<feature type="transmembrane region" description="Helical" evidence="8">
    <location>
        <begin position="284"/>
        <end position="302"/>
    </location>
</feature>
<evidence type="ECO:0000256" key="5">
    <source>
        <dbReference type="ARBA" id="ARBA00023136"/>
    </source>
</evidence>
<feature type="transmembrane region" description="Helical" evidence="8">
    <location>
        <begin position="52"/>
        <end position="74"/>
    </location>
</feature>
<dbReference type="AlphaFoldDB" id="A0A9P0B7N1"/>
<feature type="transmembrane region" description="Helical" evidence="8">
    <location>
        <begin position="164"/>
        <end position="184"/>
    </location>
</feature>
<feature type="transmembrane region" description="Helical" evidence="8">
    <location>
        <begin position="107"/>
        <end position="128"/>
    </location>
</feature>
<sequence>MNMHVWLVTIAGNILALTGDTTLTWSSPMITKLQSNDTNVNPLGQPITDDEISWIGSMQYIGAMVGIFPFGYLADKIGRKPTLLILAVPHLASFLIFAFAHDINLFYFGRFLGGVSLSSVYIVLPMYIAEICEDSYRGMLLVSYSTFASFGDLLPYILGPYISVKLFNVILATLPLIFLVVFGFKAPESPYYYVKNDDSYKAEKSLKTLGLNNKIAIHSIENEIESNRTKNVFNTLKTKNVIKGFIIALSLSSLQQLSGISAVLSYTEIIFRSGGSNFSAEESAIIVGVVLFLASFCGPLLVDRKGRKFLLICSASGMVVSQAILGVYFYLKDKKYTLDSVSWLPIICLVVFTITFNIGFGPLPFTITSEILPSNVKFFLATITGFSGWLVSFLVTKFFNDLNNYLGQGETFWLFCGFNALALLFVVKFVPETKGLSFQEIQRILSK</sequence>
<feature type="transmembrane region" description="Helical" evidence="8">
    <location>
        <begin position="140"/>
        <end position="158"/>
    </location>
</feature>
<feature type="transmembrane region" description="Helical" evidence="8">
    <location>
        <begin position="245"/>
        <end position="264"/>
    </location>
</feature>
<comment type="similarity">
    <text evidence="7">Belongs to the major facilitator superfamily. Sugar transporter (TC 2.A.1.1) family. Trehalose transporter subfamily.</text>
</comment>
<feature type="signal peptide" evidence="9">
    <location>
        <begin position="1"/>
        <end position="18"/>
    </location>
</feature>
<feature type="transmembrane region" description="Helical" evidence="8">
    <location>
        <begin position="309"/>
        <end position="331"/>
    </location>
</feature>
<keyword evidence="3 8" id="KW-0812">Transmembrane</keyword>
<feature type="transmembrane region" description="Helical" evidence="8">
    <location>
        <begin position="81"/>
        <end position="101"/>
    </location>
</feature>
<dbReference type="EMBL" id="OV121135">
    <property type="protein sequence ID" value="CAH0555866.1"/>
    <property type="molecule type" value="Genomic_DNA"/>
</dbReference>
<dbReference type="PRINTS" id="PR00171">
    <property type="entry name" value="SUGRTRNSPORT"/>
</dbReference>
<keyword evidence="9" id="KW-0732">Signal</keyword>
<evidence type="ECO:0000256" key="8">
    <source>
        <dbReference type="SAM" id="Phobius"/>
    </source>
</evidence>
<organism evidence="11 12">
    <name type="scientific">Brassicogethes aeneus</name>
    <name type="common">Rape pollen beetle</name>
    <name type="synonym">Meligethes aeneus</name>
    <dbReference type="NCBI Taxonomy" id="1431903"/>
    <lineage>
        <taxon>Eukaryota</taxon>
        <taxon>Metazoa</taxon>
        <taxon>Ecdysozoa</taxon>
        <taxon>Arthropoda</taxon>
        <taxon>Hexapoda</taxon>
        <taxon>Insecta</taxon>
        <taxon>Pterygota</taxon>
        <taxon>Neoptera</taxon>
        <taxon>Endopterygota</taxon>
        <taxon>Coleoptera</taxon>
        <taxon>Polyphaga</taxon>
        <taxon>Cucujiformia</taxon>
        <taxon>Nitidulidae</taxon>
        <taxon>Meligethinae</taxon>
        <taxon>Brassicogethes</taxon>
    </lineage>
</organism>
<evidence type="ECO:0000256" key="1">
    <source>
        <dbReference type="ARBA" id="ARBA00004651"/>
    </source>
</evidence>
<dbReference type="SUPFAM" id="SSF103473">
    <property type="entry name" value="MFS general substrate transporter"/>
    <property type="match status" value="1"/>
</dbReference>
<gene>
    <name evidence="11" type="ORF">MELIAE_LOCUS7127</name>
</gene>
<feature type="transmembrane region" description="Helical" evidence="8">
    <location>
        <begin position="411"/>
        <end position="430"/>
    </location>
</feature>
<dbReference type="FunFam" id="1.20.1250.20:FF:000055">
    <property type="entry name" value="Facilitated trehalose transporter Tret1-2 homolog"/>
    <property type="match status" value="1"/>
</dbReference>
<protein>
    <recommendedName>
        <fullName evidence="10">Major facilitator superfamily (MFS) profile domain-containing protein</fullName>
    </recommendedName>
</protein>
<dbReference type="GO" id="GO:0005886">
    <property type="term" value="C:plasma membrane"/>
    <property type="evidence" value="ECO:0007669"/>
    <property type="project" value="UniProtKB-SubCell"/>
</dbReference>
<dbReference type="PROSITE" id="PS50850">
    <property type="entry name" value="MFS"/>
    <property type="match status" value="1"/>
</dbReference>
<feature type="transmembrane region" description="Helical" evidence="8">
    <location>
        <begin position="343"/>
        <end position="366"/>
    </location>
</feature>
<name>A0A9P0B7N1_BRAAE</name>
<keyword evidence="6" id="KW-0325">Glycoprotein</keyword>
<dbReference type="Pfam" id="PF00083">
    <property type="entry name" value="Sugar_tr"/>
    <property type="match status" value="1"/>
</dbReference>
<dbReference type="InterPro" id="IPR020846">
    <property type="entry name" value="MFS_dom"/>
</dbReference>
<dbReference type="InterPro" id="IPR003663">
    <property type="entry name" value="Sugar/inositol_transpt"/>
</dbReference>
<keyword evidence="2" id="KW-1003">Cell membrane</keyword>